<dbReference type="AlphaFoldDB" id="A0A5A7SFR2"/>
<evidence type="ECO:0008006" key="3">
    <source>
        <dbReference type="Google" id="ProtNLM"/>
    </source>
</evidence>
<proteinExistence type="predicted"/>
<evidence type="ECO:0000313" key="1">
    <source>
        <dbReference type="EMBL" id="KAA0024970.1"/>
    </source>
</evidence>
<dbReference type="OrthoDB" id="4566632at2"/>
<evidence type="ECO:0000313" key="2">
    <source>
        <dbReference type="Proteomes" id="UP000322244"/>
    </source>
</evidence>
<name>A0A5A7SFR2_9NOCA</name>
<accession>A0A5A7SFR2</accession>
<reference evidence="1 2" key="1">
    <citation type="submission" date="2019-07" db="EMBL/GenBank/DDBJ databases">
        <title>Rhodococcus cavernicolus sp. nov., isolated from a cave.</title>
        <authorList>
            <person name="Lee S.D."/>
        </authorList>
    </citation>
    <scope>NUCLEOTIDE SEQUENCE [LARGE SCALE GENOMIC DNA]</scope>
    <source>
        <strain evidence="1 2">C1-24</strain>
    </source>
</reference>
<organism evidence="1 2">
    <name type="scientific">Antrihabitans cavernicola</name>
    <dbReference type="NCBI Taxonomy" id="2495913"/>
    <lineage>
        <taxon>Bacteria</taxon>
        <taxon>Bacillati</taxon>
        <taxon>Actinomycetota</taxon>
        <taxon>Actinomycetes</taxon>
        <taxon>Mycobacteriales</taxon>
        <taxon>Nocardiaceae</taxon>
        <taxon>Antrihabitans</taxon>
    </lineage>
</organism>
<protein>
    <recommendedName>
        <fullName evidence="3">Anti-sigma factor</fullName>
    </recommendedName>
</protein>
<comment type="caution">
    <text evidence="1">The sequence shown here is derived from an EMBL/GenBank/DDBJ whole genome shotgun (WGS) entry which is preliminary data.</text>
</comment>
<dbReference type="RefSeq" id="WP_149428745.1">
    <property type="nucleotide sequence ID" value="NZ_VLNY01000001.1"/>
</dbReference>
<sequence>MTTHPNKLLQPPFSVDLIADLHAENLPAGLAPQLWPLARRDPDASRILAALDRVTAELNALGGDQGVASTIPPEVANRLDRALGLLPSTVRPLEQARSRKAARWKYPAAAAASVAAVGALVFTTVDLRSTGPVPDTTAAVELGSDLPAATMLSAMGKNDAPGGLADKASLTQCLAANDIEGSRAVLGSTTVRYQGRNALLVLVAGVTPPKITALVVGPGCAPGDAQQLAMTDIG</sequence>
<keyword evidence="2" id="KW-1185">Reference proteome</keyword>
<gene>
    <name evidence="1" type="ORF">FOY51_03385</name>
</gene>
<dbReference type="Proteomes" id="UP000322244">
    <property type="component" value="Unassembled WGS sequence"/>
</dbReference>
<dbReference type="EMBL" id="VLNY01000001">
    <property type="protein sequence ID" value="KAA0024970.1"/>
    <property type="molecule type" value="Genomic_DNA"/>
</dbReference>